<dbReference type="EMBL" id="CP000473">
    <property type="protein sequence ID" value="ABJ85652.1"/>
    <property type="molecule type" value="Genomic_DNA"/>
</dbReference>
<protein>
    <submittedName>
        <fullName evidence="1">Uncharacterized protein</fullName>
    </submittedName>
</protein>
<dbReference type="HOGENOM" id="CLU_1488115_0_0_0"/>
<name>Q01XG3_SOLUE</name>
<reference evidence="1" key="1">
    <citation type="submission" date="2006-10" db="EMBL/GenBank/DDBJ databases">
        <title>Complete sequence of Solibacter usitatus Ellin6076.</title>
        <authorList>
            <consortium name="US DOE Joint Genome Institute"/>
            <person name="Copeland A."/>
            <person name="Lucas S."/>
            <person name="Lapidus A."/>
            <person name="Barry K."/>
            <person name="Detter J.C."/>
            <person name="Glavina del Rio T."/>
            <person name="Hammon N."/>
            <person name="Israni S."/>
            <person name="Dalin E."/>
            <person name="Tice H."/>
            <person name="Pitluck S."/>
            <person name="Thompson L.S."/>
            <person name="Brettin T."/>
            <person name="Bruce D."/>
            <person name="Han C."/>
            <person name="Tapia R."/>
            <person name="Gilna P."/>
            <person name="Schmutz J."/>
            <person name="Larimer F."/>
            <person name="Land M."/>
            <person name="Hauser L."/>
            <person name="Kyrpides N."/>
            <person name="Mikhailova N."/>
            <person name="Janssen P.H."/>
            <person name="Kuske C.R."/>
            <person name="Richardson P."/>
        </authorList>
    </citation>
    <scope>NUCLEOTIDE SEQUENCE</scope>
    <source>
        <strain evidence="1">Ellin6076</strain>
    </source>
</reference>
<accession>Q01XG3</accession>
<dbReference type="OrthoDB" id="1495657at2"/>
<dbReference type="InParanoid" id="Q01XG3"/>
<gene>
    <name evidence="1" type="ordered locus">Acid_4693</name>
</gene>
<dbReference type="AlphaFoldDB" id="Q01XG3"/>
<organism evidence="1">
    <name type="scientific">Solibacter usitatus (strain Ellin6076)</name>
    <dbReference type="NCBI Taxonomy" id="234267"/>
    <lineage>
        <taxon>Bacteria</taxon>
        <taxon>Pseudomonadati</taxon>
        <taxon>Acidobacteriota</taxon>
        <taxon>Terriglobia</taxon>
        <taxon>Bryobacterales</taxon>
        <taxon>Solibacteraceae</taxon>
        <taxon>Candidatus Solibacter</taxon>
    </lineage>
</organism>
<sequence>MNGEWNRQRQQQLEFDKLKVQMQTRTDFVLRVQPGCLTRSGHGSICGQVWCDSGTMAFPEPHWSDFSIVLVSWWLEAVVGLVDGRKRNADLNFMDGPFMVHVFAKRRESWEGEFVERRVAGTSVIHRFDFAPDPFIRSLIACSDDLLQQCSANGWESADVDSVILQRERLIHYAAKNRSLH</sequence>
<dbReference type="KEGG" id="sus:Acid_4693"/>
<evidence type="ECO:0000313" key="1">
    <source>
        <dbReference type="EMBL" id="ABJ85652.1"/>
    </source>
</evidence>
<proteinExistence type="predicted"/>